<comment type="caution">
    <text evidence="1">The sequence shown here is derived from an EMBL/GenBank/DDBJ whole genome shotgun (WGS) entry which is preliminary data.</text>
</comment>
<protein>
    <submittedName>
        <fullName evidence="1">Uncharacterized protein</fullName>
    </submittedName>
</protein>
<organism evidence="1 2">
    <name type="scientific">Penicillium cataractarum</name>
    <dbReference type="NCBI Taxonomy" id="2100454"/>
    <lineage>
        <taxon>Eukaryota</taxon>
        <taxon>Fungi</taxon>
        <taxon>Dikarya</taxon>
        <taxon>Ascomycota</taxon>
        <taxon>Pezizomycotina</taxon>
        <taxon>Eurotiomycetes</taxon>
        <taxon>Eurotiomycetidae</taxon>
        <taxon>Eurotiales</taxon>
        <taxon>Aspergillaceae</taxon>
        <taxon>Penicillium</taxon>
    </lineage>
</organism>
<dbReference type="EMBL" id="JAPZBS010000004">
    <property type="protein sequence ID" value="KAJ5378032.1"/>
    <property type="molecule type" value="Genomic_DNA"/>
</dbReference>
<sequence length="92" mass="10521">MSDSHYRVESFGNENLSHLFDNSLFALMISSDFGPYSPNNKALKSFFDYIQAGRELCDATASRETPIKQRAALKVLRCLHTNLEREIDWFGS</sequence>
<dbReference type="GeneID" id="81437549"/>
<accession>A0A9W9SH43</accession>
<dbReference type="Proteomes" id="UP001147782">
    <property type="component" value="Unassembled WGS sequence"/>
</dbReference>
<evidence type="ECO:0000313" key="2">
    <source>
        <dbReference type="Proteomes" id="UP001147782"/>
    </source>
</evidence>
<gene>
    <name evidence="1" type="ORF">N7496_005441</name>
</gene>
<reference evidence="1" key="1">
    <citation type="submission" date="2022-11" db="EMBL/GenBank/DDBJ databases">
        <authorList>
            <person name="Petersen C."/>
        </authorList>
    </citation>
    <scope>NUCLEOTIDE SEQUENCE</scope>
    <source>
        <strain evidence="1">IBT 29864</strain>
    </source>
</reference>
<dbReference type="RefSeq" id="XP_056556895.1">
    <property type="nucleotide sequence ID" value="XM_056698370.1"/>
</dbReference>
<proteinExistence type="predicted"/>
<dbReference type="AlphaFoldDB" id="A0A9W9SH43"/>
<reference evidence="1" key="2">
    <citation type="journal article" date="2023" name="IMA Fungus">
        <title>Comparative genomic study of the Penicillium genus elucidates a diverse pangenome and 15 lateral gene transfer events.</title>
        <authorList>
            <person name="Petersen C."/>
            <person name="Sorensen T."/>
            <person name="Nielsen M.R."/>
            <person name="Sondergaard T.E."/>
            <person name="Sorensen J.L."/>
            <person name="Fitzpatrick D.A."/>
            <person name="Frisvad J.C."/>
            <person name="Nielsen K.L."/>
        </authorList>
    </citation>
    <scope>NUCLEOTIDE SEQUENCE</scope>
    <source>
        <strain evidence="1">IBT 29864</strain>
    </source>
</reference>
<name>A0A9W9SH43_9EURO</name>
<keyword evidence="2" id="KW-1185">Reference proteome</keyword>
<evidence type="ECO:0000313" key="1">
    <source>
        <dbReference type="EMBL" id="KAJ5378032.1"/>
    </source>
</evidence>